<accession>A0A952FSZ5</accession>
<proteinExistence type="predicted"/>
<comment type="caution">
    <text evidence="1">The sequence shown here is derived from an EMBL/GenBank/DDBJ whole genome shotgun (WGS) entry which is preliminary data.</text>
</comment>
<evidence type="ECO:0000313" key="2">
    <source>
        <dbReference type="Proteomes" id="UP000700706"/>
    </source>
</evidence>
<reference evidence="1" key="1">
    <citation type="submission" date="2020-06" db="EMBL/GenBank/DDBJ databases">
        <title>Stable isotope informed genome-resolved metagenomics uncovers potential trophic interactions in rhizosphere soil.</title>
        <authorList>
            <person name="Starr E.P."/>
            <person name="Shi S."/>
            <person name="Blazewicz S.J."/>
            <person name="Koch B.J."/>
            <person name="Probst A.J."/>
            <person name="Hungate B.A."/>
            <person name="Pett-Ridge J."/>
            <person name="Firestone M.K."/>
            <person name="Banfield J.F."/>
        </authorList>
    </citation>
    <scope>NUCLEOTIDE SEQUENCE</scope>
    <source>
        <strain evidence="1">YM_69_17</strain>
    </source>
</reference>
<name>A0A952FSZ5_9PROT</name>
<dbReference type="EMBL" id="JAEKLZ010000346">
    <property type="protein sequence ID" value="MBW8728054.1"/>
    <property type="molecule type" value="Genomic_DNA"/>
</dbReference>
<organism evidence="1 2">
    <name type="scientific">Inquilinus limosus</name>
    <dbReference type="NCBI Taxonomy" id="171674"/>
    <lineage>
        <taxon>Bacteria</taxon>
        <taxon>Pseudomonadati</taxon>
        <taxon>Pseudomonadota</taxon>
        <taxon>Alphaproteobacteria</taxon>
        <taxon>Rhodospirillales</taxon>
        <taxon>Rhodospirillaceae</taxon>
        <taxon>Inquilinus</taxon>
    </lineage>
</organism>
<evidence type="ECO:0000313" key="1">
    <source>
        <dbReference type="EMBL" id="MBW8728054.1"/>
    </source>
</evidence>
<dbReference type="AlphaFoldDB" id="A0A952FSZ5"/>
<gene>
    <name evidence="1" type="ORF">JF625_23285</name>
</gene>
<sequence>MGMKKKWWNTASAPGSRSDFLNIVEALERAAGDGDSKSNVTITVNGATKSNINLSSDTLADIVSVVKSAFNDDD</sequence>
<dbReference type="Proteomes" id="UP000700706">
    <property type="component" value="Unassembled WGS sequence"/>
</dbReference>
<protein>
    <submittedName>
        <fullName evidence="1">Uncharacterized protein</fullName>
    </submittedName>
</protein>